<dbReference type="SMART" id="SM00267">
    <property type="entry name" value="GGDEF"/>
    <property type="match status" value="1"/>
</dbReference>
<accession>A0ABT2BKA1</accession>
<proteinExistence type="predicted"/>
<dbReference type="PANTHER" id="PTHR45138">
    <property type="entry name" value="REGULATORY COMPONENTS OF SENSORY TRANSDUCTION SYSTEM"/>
    <property type="match status" value="1"/>
</dbReference>
<gene>
    <name evidence="6" type="ORF">NX773_12255</name>
</gene>
<reference evidence="6 7" key="1">
    <citation type="submission" date="2022-08" db="EMBL/GenBank/DDBJ databases">
        <title>Reclassification of Massilia species as members of the genera Telluria, Duganella, Pseudoduganella, Mokoshia gen. nov. and Zemynaea gen. nov. using orthogonal and non-orthogonal genome-based approaches.</title>
        <authorList>
            <person name="Bowman J.P."/>
        </authorList>
    </citation>
    <scope>NUCLEOTIDE SEQUENCE [LARGE SCALE GENOMIC DNA]</scope>
    <source>
        <strain evidence="6 7">JCM 31607</strain>
    </source>
</reference>
<organism evidence="6 7">
    <name type="scientific">Massilia solisilvae</name>
    <dbReference type="NCBI Taxonomy" id="1811225"/>
    <lineage>
        <taxon>Bacteria</taxon>
        <taxon>Pseudomonadati</taxon>
        <taxon>Pseudomonadota</taxon>
        <taxon>Betaproteobacteria</taxon>
        <taxon>Burkholderiales</taxon>
        <taxon>Oxalobacteraceae</taxon>
        <taxon>Telluria group</taxon>
        <taxon>Massilia</taxon>
    </lineage>
</organism>
<dbReference type="NCBIfam" id="TIGR00254">
    <property type="entry name" value="GGDEF"/>
    <property type="match status" value="1"/>
</dbReference>
<dbReference type="EMBL" id="JANUGV010000002">
    <property type="protein sequence ID" value="MCS0608938.1"/>
    <property type="molecule type" value="Genomic_DNA"/>
</dbReference>
<evidence type="ECO:0000259" key="5">
    <source>
        <dbReference type="PROSITE" id="PS50887"/>
    </source>
</evidence>
<keyword evidence="3" id="KW-0175">Coiled coil</keyword>
<dbReference type="Proteomes" id="UP001205861">
    <property type="component" value="Unassembled WGS sequence"/>
</dbReference>
<comment type="catalytic activity">
    <reaction evidence="2">
        <text>2 GTP = 3',3'-c-di-GMP + 2 diphosphate</text>
        <dbReference type="Rhea" id="RHEA:24898"/>
        <dbReference type="ChEBI" id="CHEBI:33019"/>
        <dbReference type="ChEBI" id="CHEBI:37565"/>
        <dbReference type="ChEBI" id="CHEBI:58805"/>
        <dbReference type="EC" id="2.7.7.65"/>
    </reaction>
</comment>
<comment type="caution">
    <text evidence="6">The sequence shown here is derived from an EMBL/GenBank/DDBJ whole genome shotgun (WGS) entry which is preliminary data.</text>
</comment>
<keyword evidence="7" id="KW-1185">Reference proteome</keyword>
<evidence type="ECO:0000256" key="1">
    <source>
        <dbReference type="ARBA" id="ARBA00012528"/>
    </source>
</evidence>
<evidence type="ECO:0000256" key="2">
    <source>
        <dbReference type="ARBA" id="ARBA00034247"/>
    </source>
</evidence>
<evidence type="ECO:0000256" key="4">
    <source>
        <dbReference type="SAM" id="Phobius"/>
    </source>
</evidence>
<dbReference type="RefSeq" id="WP_258856589.1">
    <property type="nucleotide sequence ID" value="NZ_JANUGV010000002.1"/>
</dbReference>
<feature type="transmembrane region" description="Helical" evidence="4">
    <location>
        <begin position="162"/>
        <end position="180"/>
    </location>
</feature>
<evidence type="ECO:0000313" key="7">
    <source>
        <dbReference type="Proteomes" id="UP001205861"/>
    </source>
</evidence>
<dbReference type="Gene3D" id="3.30.70.270">
    <property type="match status" value="1"/>
</dbReference>
<evidence type="ECO:0000313" key="6">
    <source>
        <dbReference type="EMBL" id="MCS0608938.1"/>
    </source>
</evidence>
<dbReference type="InterPro" id="IPR000160">
    <property type="entry name" value="GGDEF_dom"/>
</dbReference>
<feature type="transmembrane region" description="Helical" evidence="4">
    <location>
        <begin position="21"/>
        <end position="45"/>
    </location>
</feature>
<keyword evidence="4" id="KW-0472">Membrane</keyword>
<dbReference type="InterPro" id="IPR043128">
    <property type="entry name" value="Rev_trsase/Diguanyl_cyclase"/>
</dbReference>
<evidence type="ECO:0000256" key="3">
    <source>
        <dbReference type="SAM" id="Coils"/>
    </source>
</evidence>
<feature type="transmembrane region" description="Helical" evidence="4">
    <location>
        <begin position="132"/>
        <end position="150"/>
    </location>
</feature>
<dbReference type="SUPFAM" id="SSF55073">
    <property type="entry name" value="Nucleotide cyclase"/>
    <property type="match status" value="1"/>
</dbReference>
<dbReference type="Pfam" id="PF00990">
    <property type="entry name" value="GGDEF"/>
    <property type="match status" value="1"/>
</dbReference>
<dbReference type="InterPro" id="IPR050469">
    <property type="entry name" value="Diguanylate_Cyclase"/>
</dbReference>
<feature type="coiled-coil region" evidence="3">
    <location>
        <begin position="175"/>
        <end position="202"/>
    </location>
</feature>
<dbReference type="CDD" id="cd01949">
    <property type="entry name" value="GGDEF"/>
    <property type="match status" value="1"/>
</dbReference>
<dbReference type="PANTHER" id="PTHR45138:SF9">
    <property type="entry name" value="DIGUANYLATE CYCLASE DGCM-RELATED"/>
    <property type="match status" value="1"/>
</dbReference>
<dbReference type="PROSITE" id="PS50887">
    <property type="entry name" value="GGDEF"/>
    <property type="match status" value="1"/>
</dbReference>
<sequence>MTRKAALATLLLGPDPKLRRMVAYWAATGVLYLVCTALILAATHVGLVDRAGAWALTTYSFTGVLVFMALVRFSAVLGIAPRTLAVLQGLFAISCNMWVYTIAGPLREASLIMLLVVVAFCTFAMRPRQTLLLSAAGIAAMGATMWWHAAHDPAHYPPLVEGLTFGFASAGLFAITLLTGEMNKLRARLKRQKEDLLAAVATIRTLATIDELTSLANRRHMNEVLAAEERRQAHGHAACIALLDIDFFKTINDRFGHAHGDAVLRAFAQAAQGALRGSDMLARWGGEEFLLMLPNADLPEAQQVLARIAAKVAALEVPGLELDGALSFSAGVTARAGGEPFADTINRADKALYRAKAEGRNRVMAV</sequence>
<feature type="domain" description="GGDEF" evidence="5">
    <location>
        <begin position="236"/>
        <end position="366"/>
    </location>
</feature>
<dbReference type="InterPro" id="IPR029787">
    <property type="entry name" value="Nucleotide_cyclase"/>
</dbReference>
<feature type="transmembrane region" description="Helical" evidence="4">
    <location>
        <begin position="51"/>
        <end position="71"/>
    </location>
</feature>
<feature type="transmembrane region" description="Helical" evidence="4">
    <location>
        <begin position="109"/>
        <end position="125"/>
    </location>
</feature>
<keyword evidence="4" id="KW-1133">Transmembrane helix</keyword>
<keyword evidence="4" id="KW-0812">Transmembrane</keyword>
<name>A0ABT2BKA1_9BURK</name>
<feature type="transmembrane region" description="Helical" evidence="4">
    <location>
        <begin position="83"/>
        <end position="103"/>
    </location>
</feature>
<protein>
    <recommendedName>
        <fullName evidence="1">diguanylate cyclase</fullName>
        <ecNumber evidence="1">2.7.7.65</ecNumber>
    </recommendedName>
</protein>
<dbReference type="EC" id="2.7.7.65" evidence="1"/>